<dbReference type="SUPFAM" id="SSF55073">
    <property type="entry name" value="Nucleotide cyclase"/>
    <property type="match status" value="1"/>
</dbReference>
<dbReference type="EMBL" id="AMQM01003740">
    <property type="status" value="NOT_ANNOTATED_CDS"/>
    <property type="molecule type" value="Genomic_DNA"/>
</dbReference>
<proteinExistence type="predicted"/>
<dbReference type="EMBL" id="AMQM01003741">
    <property type="status" value="NOT_ANNOTATED_CDS"/>
    <property type="molecule type" value="Genomic_DNA"/>
</dbReference>
<gene>
    <name evidence="14" type="primary">20196242</name>
    <name evidence="13" type="ORF">HELRODRAFT_134305</name>
</gene>
<dbReference type="InterPro" id="IPR029787">
    <property type="entry name" value="Nucleotide_cyclase"/>
</dbReference>
<protein>
    <recommendedName>
        <fullName evidence="3">adenylate cyclase</fullName>
        <ecNumber evidence="3">4.6.1.1</ecNumber>
    </recommendedName>
</protein>
<sequence length="196" mass="22324">HHHHHHPNLVAELKSDLQTPHLRHFFQKIYMQKYDKVSILFGDVIGLNLLSRQCSALEMVRFLNETFGRFDQLASENYCSRIQIRGDRYFCLCGHQQPPQQQQLQQHAKYAVDMGIDMIEYINFVSNLTCVKLGMRVGVHSGSIVCGVVGLKRWTYDAWSSDVIVAGLTEQAGKMGRVLVTEATLKGLHGHYSVEP</sequence>
<dbReference type="PANTHER" id="PTHR45627:SF26">
    <property type="entry name" value="ADENYLATE CYCLASE TYPE 1"/>
    <property type="match status" value="1"/>
</dbReference>
<comment type="catalytic activity">
    <reaction evidence="1">
        <text>ATP = 3',5'-cyclic AMP + diphosphate</text>
        <dbReference type="Rhea" id="RHEA:15389"/>
        <dbReference type="ChEBI" id="CHEBI:30616"/>
        <dbReference type="ChEBI" id="CHEBI:33019"/>
        <dbReference type="ChEBI" id="CHEBI:58165"/>
        <dbReference type="EC" id="4.6.1.1"/>
    </reaction>
</comment>
<keyword evidence="11" id="KW-0456">Lyase</keyword>
<reference evidence="13 15" key="2">
    <citation type="journal article" date="2013" name="Nature">
        <title>Insights into bilaterian evolution from three spiralian genomes.</title>
        <authorList>
            <person name="Simakov O."/>
            <person name="Marletaz F."/>
            <person name="Cho S.J."/>
            <person name="Edsinger-Gonzales E."/>
            <person name="Havlak P."/>
            <person name="Hellsten U."/>
            <person name="Kuo D.H."/>
            <person name="Larsson T."/>
            <person name="Lv J."/>
            <person name="Arendt D."/>
            <person name="Savage R."/>
            <person name="Osoegawa K."/>
            <person name="de Jong P."/>
            <person name="Grimwood J."/>
            <person name="Chapman J.A."/>
            <person name="Shapiro H."/>
            <person name="Aerts A."/>
            <person name="Otillar R.P."/>
            <person name="Terry A.Y."/>
            <person name="Boore J.L."/>
            <person name="Grigoriev I.V."/>
            <person name="Lindberg D.R."/>
            <person name="Seaver E.C."/>
            <person name="Weisblat D.A."/>
            <person name="Putnam N.H."/>
            <person name="Rokhsar D.S."/>
        </authorList>
    </citation>
    <scope>NUCLEOTIDE SEQUENCE</scope>
</reference>
<dbReference type="GO" id="GO:0035556">
    <property type="term" value="P:intracellular signal transduction"/>
    <property type="evidence" value="ECO:0007669"/>
    <property type="project" value="InterPro"/>
</dbReference>
<dbReference type="PANTHER" id="PTHR45627">
    <property type="entry name" value="ADENYLATE CYCLASE TYPE 1"/>
    <property type="match status" value="1"/>
</dbReference>
<evidence type="ECO:0000256" key="4">
    <source>
        <dbReference type="ARBA" id="ARBA00022692"/>
    </source>
</evidence>
<evidence type="ECO:0000256" key="3">
    <source>
        <dbReference type="ARBA" id="ARBA00012201"/>
    </source>
</evidence>
<dbReference type="CTD" id="20196242"/>
<keyword evidence="10" id="KW-0472">Membrane</keyword>
<evidence type="ECO:0000256" key="9">
    <source>
        <dbReference type="ARBA" id="ARBA00022989"/>
    </source>
</evidence>
<dbReference type="KEGG" id="hro:HELRODRAFT_134305"/>
<keyword evidence="15" id="KW-1185">Reference proteome</keyword>
<comment type="subcellular location">
    <subcellularLocation>
        <location evidence="2">Membrane</location>
        <topology evidence="2">Multi-pass membrane protein</topology>
    </subcellularLocation>
</comment>
<dbReference type="HOGENOM" id="CLU_001072_6_5_1"/>
<evidence type="ECO:0000313" key="13">
    <source>
        <dbReference type="EMBL" id="ESO06972.1"/>
    </source>
</evidence>
<accession>T1EI42</accession>
<dbReference type="RefSeq" id="XP_009015068.1">
    <property type="nucleotide sequence ID" value="XM_009016820.1"/>
</dbReference>
<dbReference type="GeneID" id="20196242"/>
<evidence type="ECO:0000256" key="7">
    <source>
        <dbReference type="ARBA" id="ARBA00022840"/>
    </source>
</evidence>
<dbReference type="CDD" id="cd07302">
    <property type="entry name" value="CHD"/>
    <property type="match status" value="1"/>
</dbReference>
<evidence type="ECO:0000256" key="10">
    <source>
        <dbReference type="ARBA" id="ARBA00023136"/>
    </source>
</evidence>
<dbReference type="AlphaFoldDB" id="T1EI42"/>
<keyword evidence="4" id="KW-0812">Transmembrane</keyword>
<dbReference type="Gene3D" id="3.30.70.1230">
    <property type="entry name" value="Nucleotide cyclase"/>
    <property type="match status" value="1"/>
</dbReference>
<dbReference type="OMA" id="KHARNCV"/>
<reference evidence="14" key="3">
    <citation type="submission" date="2015-06" db="UniProtKB">
        <authorList>
            <consortium name="EnsemblMetazoa"/>
        </authorList>
    </citation>
    <scope>IDENTIFICATION</scope>
</reference>
<dbReference type="InParanoid" id="T1EI42"/>
<dbReference type="SMART" id="SM00044">
    <property type="entry name" value="CYCc"/>
    <property type="match status" value="1"/>
</dbReference>
<dbReference type="EMBL" id="AMQM01003739">
    <property type="status" value="NOT_ANNOTATED_CDS"/>
    <property type="molecule type" value="Genomic_DNA"/>
</dbReference>
<keyword evidence="7" id="KW-0067">ATP-binding</keyword>
<evidence type="ECO:0000256" key="5">
    <source>
        <dbReference type="ARBA" id="ARBA00022723"/>
    </source>
</evidence>
<evidence type="ECO:0000256" key="2">
    <source>
        <dbReference type="ARBA" id="ARBA00004141"/>
    </source>
</evidence>
<dbReference type="Proteomes" id="UP000015101">
    <property type="component" value="Unassembled WGS sequence"/>
</dbReference>
<evidence type="ECO:0000256" key="11">
    <source>
        <dbReference type="ARBA" id="ARBA00023239"/>
    </source>
</evidence>
<evidence type="ECO:0000256" key="8">
    <source>
        <dbReference type="ARBA" id="ARBA00022842"/>
    </source>
</evidence>
<keyword evidence="8" id="KW-0460">Magnesium</keyword>
<dbReference type="GO" id="GO:0004016">
    <property type="term" value="F:adenylate cyclase activity"/>
    <property type="evidence" value="ECO:0007669"/>
    <property type="project" value="UniProtKB-EC"/>
</dbReference>
<dbReference type="GO" id="GO:0009190">
    <property type="term" value="P:cyclic nucleotide biosynthetic process"/>
    <property type="evidence" value="ECO:0007669"/>
    <property type="project" value="InterPro"/>
</dbReference>
<dbReference type="GO" id="GO:0046872">
    <property type="term" value="F:metal ion binding"/>
    <property type="evidence" value="ECO:0007669"/>
    <property type="project" value="UniProtKB-KW"/>
</dbReference>
<dbReference type="InterPro" id="IPR001054">
    <property type="entry name" value="A/G_cyclase"/>
</dbReference>
<keyword evidence="6" id="KW-0547">Nucleotide-binding</keyword>
<dbReference type="STRING" id="6412.T1EI42"/>
<reference evidence="15" key="1">
    <citation type="submission" date="2012-12" db="EMBL/GenBank/DDBJ databases">
        <authorList>
            <person name="Hellsten U."/>
            <person name="Grimwood J."/>
            <person name="Chapman J.A."/>
            <person name="Shapiro H."/>
            <person name="Aerts A."/>
            <person name="Otillar R.P."/>
            <person name="Terry A.Y."/>
            <person name="Boore J.L."/>
            <person name="Simakov O."/>
            <person name="Marletaz F."/>
            <person name="Cho S.-J."/>
            <person name="Edsinger-Gonzales E."/>
            <person name="Havlak P."/>
            <person name="Kuo D.-H."/>
            <person name="Larsson T."/>
            <person name="Lv J."/>
            <person name="Arendt D."/>
            <person name="Savage R."/>
            <person name="Osoegawa K."/>
            <person name="de Jong P."/>
            <person name="Lindberg D.R."/>
            <person name="Seaver E.C."/>
            <person name="Weisblat D.A."/>
            <person name="Putnam N.H."/>
            <person name="Grigoriev I.V."/>
            <person name="Rokhsar D.S."/>
        </authorList>
    </citation>
    <scope>NUCLEOTIDE SEQUENCE</scope>
</reference>
<evidence type="ECO:0000256" key="6">
    <source>
        <dbReference type="ARBA" id="ARBA00022741"/>
    </source>
</evidence>
<evidence type="ECO:0000313" key="15">
    <source>
        <dbReference type="Proteomes" id="UP000015101"/>
    </source>
</evidence>
<dbReference type="GO" id="GO:0005524">
    <property type="term" value="F:ATP binding"/>
    <property type="evidence" value="ECO:0007669"/>
    <property type="project" value="UniProtKB-KW"/>
</dbReference>
<dbReference type="GO" id="GO:0016020">
    <property type="term" value="C:membrane"/>
    <property type="evidence" value="ECO:0007669"/>
    <property type="project" value="UniProtKB-SubCell"/>
</dbReference>
<dbReference type="eggNOG" id="KOG3619">
    <property type="taxonomic scope" value="Eukaryota"/>
</dbReference>
<dbReference type="EnsemblMetazoa" id="HelroT134305">
    <property type="protein sequence ID" value="HelroP134305"/>
    <property type="gene ID" value="HelroG134305"/>
</dbReference>
<dbReference type="Pfam" id="PF00211">
    <property type="entry name" value="Guanylate_cyc"/>
    <property type="match status" value="1"/>
</dbReference>
<evidence type="ECO:0000256" key="1">
    <source>
        <dbReference type="ARBA" id="ARBA00001593"/>
    </source>
</evidence>
<feature type="domain" description="Guanylate cyclase" evidence="12">
    <location>
        <begin position="38"/>
        <end position="170"/>
    </location>
</feature>
<dbReference type="EMBL" id="KB096275">
    <property type="protein sequence ID" value="ESO06972.1"/>
    <property type="molecule type" value="Genomic_DNA"/>
</dbReference>
<organism evidence="14 15">
    <name type="scientific">Helobdella robusta</name>
    <name type="common">Californian leech</name>
    <dbReference type="NCBI Taxonomy" id="6412"/>
    <lineage>
        <taxon>Eukaryota</taxon>
        <taxon>Metazoa</taxon>
        <taxon>Spiralia</taxon>
        <taxon>Lophotrochozoa</taxon>
        <taxon>Annelida</taxon>
        <taxon>Clitellata</taxon>
        <taxon>Hirudinea</taxon>
        <taxon>Rhynchobdellida</taxon>
        <taxon>Glossiphoniidae</taxon>
        <taxon>Helobdella</taxon>
    </lineage>
</organism>
<evidence type="ECO:0000259" key="12">
    <source>
        <dbReference type="PROSITE" id="PS50125"/>
    </source>
</evidence>
<keyword evidence="9" id="KW-1133">Transmembrane helix</keyword>
<evidence type="ECO:0000313" key="14">
    <source>
        <dbReference type="EnsemblMetazoa" id="HelroP134305"/>
    </source>
</evidence>
<dbReference type="OrthoDB" id="2107370at2759"/>
<dbReference type="EC" id="4.6.1.1" evidence="3"/>
<keyword evidence="5" id="KW-0479">Metal-binding</keyword>
<dbReference type="PROSITE" id="PS50125">
    <property type="entry name" value="GUANYLATE_CYCLASE_2"/>
    <property type="match status" value="1"/>
</dbReference>
<name>T1EI42_HELRO</name>